<dbReference type="InterPro" id="IPR005829">
    <property type="entry name" value="Sugar_transporter_CS"/>
</dbReference>
<evidence type="ECO:0000256" key="4">
    <source>
        <dbReference type="ARBA" id="ARBA00022597"/>
    </source>
</evidence>
<dbReference type="Pfam" id="PF00083">
    <property type="entry name" value="Sugar_tr"/>
    <property type="match status" value="1"/>
</dbReference>
<feature type="transmembrane region" description="Helical" evidence="8">
    <location>
        <begin position="326"/>
        <end position="347"/>
    </location>
</feature>
<dbReference type="SUPFAM" id="SSF103473">
    <property type="entry name" value="MFS general substrate transporter"/>
    <property type="match status" value="1"/>
</dbReference>
<gene>
    <name evidence="10" type="ORF">DBV15_06650</name>
</gene>
<feature type="domain" description="Major facilitator superfamily (MFS) profile" evidence="9">
    <location>
        <begin position="19"/>
        <end position="453"/>
    </location>
</feature>
<keyword evidence="4" id="KW-0762">Sugar transport</keyword>
<organism evidence="10 11">
    <name type="scientific">Temnothorax longispinosus</name>
    <dbReference type="NCBI Taxonomy" id="300112"/>
    <lineage>
        <taxon>Eukaryota</taxon>
        <taxon>Metazoa</taxon>
        <taxon>Ecdysozoa</taxon>
        <taxon>Arthropoda</taxon>
        <taxon>Hexapoda</taxon>
        <taxon>Insecta</taxon>
        <taxon>Pterygota</taxon>
        <taxon>Neoptera</taxon>
        <taxon>Endopterygota</taxon>
        <taxon>Hymenoptera</taxon>
        <taxon>Apocrita</taxon>
        <taxon>Aculeata</taxon>
        <taxon>Formicoidea</taxon>
        <taxon>Formicidae</taxon>
        <taxon>Myrmicinae</taxon>
        <taxon>Temnothorax</taxon>
    </lineage>
</organism>
<feature type="transmembrane region" description="Helical" evidence="8">
    <location>
        <begin position="395"/>
        <end position="417"/>
    </location>
</feature>
<feature type="transmembrane region" description="Helical" evidence="8">
    <location>
        <begin position="60"/>
        <end position="80"/>
    </location>
</feature>
<dbReference type="PANTHER" id="PTHR48021:SF46">
    <property type="entry name" value="MAJOR FACILITATOR SUPERFAMILY (MFS) PROFILE DOMAIN-CONTAINING PROTEIN"/>
    <property type="match status" value="1"/>
</dbReference>
<dbReference type="InterPro" id="IPR036259">
    <property type="entry name" value="MFS_trans_sf"/>
</dbReference>
<protein>
    <submittedName>
        <fullName evidence="10">Facilitated trehalose transporter Tret1</fullName>
    </submittedName>
</protein>
<feature type="transmembrane region" description="Helical" evidence="8">
    <location>
        <begin position="359"/>
        <end position="383"/>
    </location>
</feature>
<evidence type="ECO:0000256" key="6">
    <source>
        <dbReference type="ARBA" id="ARBA00022989"/>
    </source>
</evidence>
<dbReference type="FunFam" id="1.20.1250.20:FF:000218">
    <property type="entry name" value="facilitated trehalose transporter Tret1"/>
    <property type="match status" value="1"/>
</dbReference>
<feature type="transmembrane region" description="Helical" evidence="8">
    <location>
        <begin position="259"/>
        <end position="281"/>
    </location>
</feature>
<dbReference type="InterPro" id="IPR050549">
    <property type="entry name" value="MFS_Trehalose_Transporter"/>
</dbReference>
<evidence type="ECO:0000256" key="7">
    <source>
        <dbReference type="ARBA" id="ARBA00023136"/>
    </source>
</evidence>
<evidence type="ECO:0000256" key="8">
    <source>
        <dbReference type="SAM" id="Phobius"/>
    </source>
</evidence>
<name>A0A4S2JYN0_9HYME</name>
<accession>A0A4S2JYN0</accession>
<dbReference type="Gene3D" id="1.20.1250.20">
    <property type="entry name" value="MFS general substrate transporter like domains"/>
    <property type="match status" value="1"/>
</dbReference>
<evidence type="ECO:0000256" key="1">
    <source>
        <dbReference type="ARBA" id="ARBA00004651"/>
    </source>
</evidence>
<dbReference type="STRING" id="300112.A0A4S2JYN0"/>
<keyword evidence="6 8" id="KW-1133">Transmembrane helix</keyword>
<dbReference type="EMBL" id="QBLH01003241">
    <property type="protein sequence ID" value="TGZ41400.1"/>
    <property type="molecule type" value="Genomic_DNA"/>
</dbReference>
<dbReference type="GO" id="GO:0022857">
    <property type="term" value="F:transmembrane transporter activity"/>
    <property type="evidence" value="ECO:0007669"/>
    <property type="project" value="InterPro"/>
</dbReference>
<dbReference type="InterPro" id="IPR005828">
    <property type="entry name" value="MFS_sugar_transport-like"/>
</dbReference>
<feature type="transmembrane region" description="Helical" evidence="8">
    <location>
        <begin position="121"/>
        <end position="139"/>
    </location>
</feature>
<dbReference type="PROSITE" id="PS00216">
    <property type="entry name" value="SUGAR_TRANSPORT_1"/>
    <property type="match status" value="1"/>
</dbReference>
<dbReference type="GO" id="GO:0005886">
    <property type="term" value="C:plasma membrane"/>
    <property type="evidence" value="ECO:0007669"/>
    <property type="project" value="UniProtKB-SubCell"/>
</dbReference>
<evidence type="ECO:0000256" key="3">
    <source>
        <dbReference type="ARBA" id="ARBA00022475"/>
    </source>
</evidence>
<feature type="transmembrane region" description="Helical" evidence="8">
    <location>
        <begin position="429"/>
        <end position="446"/>
    </location>
</feature>
<evidence type="ECO:0000313" key="10">
    <source>
        <dbReference type="EMBL" id="TGZ41400.1"/>
    </source>
</evidence>
<feature type="transmembrane region" description="Helical" evidence="8">
    <location>
        <begin position="151"/>
        <end position="172"/>
    </location>
</feature>
<proteinExistence type="predicted"/>
<dbReference type="Proteomes" id="UP000310200">
    <property type="component" value="Unassembled WGS sequence"/>
</dbReference>
<feature type="transmembrane region" description="Helical" evidence="8">
    <location>
        <begin position="21"/>
        <end position="40"/>
    </location>
</feature>
<keyword evidence="5 8" id="KW-0812">Transmembrane</keyword>
<feature type="transmembrane region" description="Helical" evidence="8">
    <location>
        <begin position="92"/>
        <end position="115"/>
    </location>
</feature>
<keyword evidence="3" id="KW-1003">Cell membrane</keyword>
<comment type="subcellular location">
    <subcellularLocation>
        <location evidence="1">Cell membrane</location>
        <topology evidence="1">Multi-pass membrane protein</topology>
    </subcellularLocation>
</comment>
<keyword evidence="2" id="KW-0813">Transport</keyword>
<dbReference type="PANTHER" id="PTHR48021">
    <property type="match status" value="1"/>
</dbReference>
<feature type="transmembrane region" description="Helical" evidence="8">
    <location>
        <begin position="178"/>
        <end position="195"/>
    </location>
</feature>
<dbReference type="PROSITE" id="PS50850">
    <property type="entry name" value="MFS"/>
    <property type="match status" value="1"/>
</dbReference>
<reference evidence="10 11" key="1">
    <citation type="journal article" date="2019" name="Philos. Trans. R. Soc. Lond., B, Biol. Sci.">
        <title>Ant behaviour and brain gene expression of defending hosts depend on the ecological success of the intruding social parasite.</title>
        <authorList>
            <person name="Kaur R."/>
            <person name="Stoldt M."/>
            <person name="Jongepier E."/>
            <person name="Feldmeyer B."/>
            <person name="Menzel F."/>
            <person name="Bornberg-Bauer E."/>
            <person name="Foitzik S."/>
        </authorList>
    </citation>
    <scope>NUCLEOTIDE SEQUENCE [LARGE SCALE GENOMIC DNA]</scope>
    <source>
        <tissue evidence="10">Whole body</tissue>
    </source>
</reference>
<feature type="transmembrane region" description="Helical" evidence="8">
    <location>
        <begin position="301"/>
        <end position="319"/>
    </location>
</feature>
<keyword evidence="11" id="KW-1185">Reference proteome</keyword>
<dbReference type="AlphaFoldDB" id="A0A4S2JYN0"/>
<evidence type="ECO:0000256" key="5">
    <source>
        <dbReference type="ARBA" id="ARBA00022692"/>
    </source>
</evidence>
<dbReference type="PROSITE" id="PS00217">
    <property type="entry name" value="SUGAR_TRANSPORT_2"/>
    <property type="match status" value="1"/>
</dbReference>
<evidence type="ECO:0000313" key="11">
    <source>
        <dbReference type="Proteomes" id="UP000310200"/>
    </source>
</evidence>
<keyword evidence="7 8" id="KW-0472">Membrane</keyword>
<comment type="caution">
    <text evidence="10">The sequence shown here is derived from an EMBL/GenBank/DDBJ whole genome shotgun (WGS) entry which is preliminary data.</text>
</comment>
<dbReference type="InterPro" id="IPR020846">
    <property type="entry name" value="MFS_dom"/>
</dbReference>
<evidence type="ECO:0000259" key="9">
    <source>
        <dbReference type="PROSITE" id="PS50850"/>
    </source>
</evidence>
<sequence length="466" mass="50787">MDSDAKERKYMTPRGSRTWEYLIMFNCSIMSLCVGAIIGWDSPSIIQLMASDSPISVTVSNVSTLVSMVPVGHILGPIINQLIVDRIGRKKAILFSGISSVICWGLIVIATNIWVLYVGKFMGGLCLGQFMCVLTMYIGEIASPSTRGAGGAASTIMFNLGILVMFIVAPYLSISTTATIWLAVSAGFTIAFCFMPESPYYLAMTGKTDKAEMAMEKLRGKMDVSEELQVIAESMSDEKQQRKTGGIRKLLTARASRRAFIIINLITITHHVGGFFMLIAYGQLLFKSAQLQMISNHTANIMIGVVQVVSATITIFLVDKLGRKPLILFSGLIAAASNLAIGVFFYAKDYLNADVSAYTTALLIAAMLLVFAFNCGLLPMQMIMMSEMFATEVKALATCLLATTSGCFGVIATKTYILVVDTWNYGHSVPYLAFFVIVTVCTALILRLSPETKGKTFVQIQKELND</sequence>
<evidence type="ECO:0000256" key="2">
    <source>
        <dbReference type="ARBA" id="ARBA00022448"/>
    </source>
</evidence>